<dbReference type="InterPro" id="IPR001356">
    <property type="entry name" value="HD"/>
</dbReference>
<keyword evidence="4 5" id="KW-0539">Nucleus</keyword>
<evidence type="ECO:0000256" key="1">
    <source>
        <dbReference type="ARBA" id="ARBA00004123"/>
    </source>
</evidence>
<dbReference type="EnsemblMetazoa" id="CLYHEMT005235.1">
    <property type="protein sequence ID" value="CLYHEMP005235.1"/>
    <property type="gene ID" value="CLYHEMG005235"/>
</dbReference>
<evidence type="ECO:0000256" key="2">
    <source>
        <dbReference type="ARBA" id="ARBA00023125"/>
    </source>
</evidence>
<evidence type="ECO:0000313" key="9">
    <source>
        <dbReference type="EnsemblMetazoa" id="CLYHEMP005235.1"/>
    </source>
</evidence>
<feature type="domain" description="Homeobox" evidence="8">
    <location>
        <begin position="62"/>
        <end position="122"/>
    </location>
</feature>
<keyword evidence="3 5" id="KW-0371">Homeobox</keyword>
<dbReference type="GeneID" id="136818209"/>
<feature type="region of interest" description="Disordered" evidence="7">
    <location>
        <begin position="250"/>
        <end position="273"/>
    </location>
</feature>
<dbReference type="GO" id="GO:0000981">
    <property type="term" value="F:DNA-binding transcription factor activity, RNA polymerase II-specific"/>
    <property type="evidence" value="ECO:0007669"/>
    <property type="project" value="InterPro"/>
</dbReference>
<comment type="subcellular location">
    <subcellularLocation>
        <location evidence="1 5 6">Nucleus</location>
    </subcellularLocation>
</comment>
<feature type="compositionally biased region" description="Polar residues" evidence="7">
    <location>
        <begin position="253"/>
        <end position="264"/>
    </location>
</feature>
<dbReference type="GO" id="GO:0005634">
    <property type="term" value="C:nucleus"/>
    <property type="evidence" value="ECO:0007669"/>
    <property type="project" value="UniProtKB-SubCell"/>
</dbReference>
<dbReference type="CDD" id="cd00086">
    <property type="entry name" value="homeodomain"/>
    <property type="match status" value="1"/>
</dbReference>
<feature type="compositionally biased region" description="Low complexity" evidence="7">
    <location>
        <begin position="165"/>
        <end position="179"/>
    </location>
</feature>
<evidence type="ECO:0000259" key="8">
    <source>
        <dbReference type="PROSITE" id="PS50071"/>
    </source>
</evidence>
<dbReference type="SMART" id="SM00389">
    <property type="entry name" value="HOX"/>
    <property type="match status" value="1"/>
</dbReference>
<dbReference type="Gene3D" id="1.10.10.60">
    <property type="entry name" value="Homeodomain-like"/>
    <property type="match status" value="1"/>
</dbReference>
<dbReference type="Proteomes" id="UP000594262">
    <property type="component" value="Unplaced"/>
</dbReference>
<dbReference type="PROSITE" id="PS00027">
    <property type="entry name" value="HOMEOBOX_1"/>
    <property type="match status" value="1"/>
</dbReference>
<evidence type="ECO:0000256" key="7">
    <source>
        <dbReference type="SAM" id="MobiDB-lite"/>
    </source>
</evidence>
<keyword evidence="2 5" id="KW-0238">DNA-binding</keyword>
<dbReference type="PROSITE" id="PS50071">
    <property type="entry name" value="HOMEOBOX_2"/>
    <property type="match status" value="1"/>
</dbReference>
<feature type="DNA-binding region" description="Homeobox" evidence="5">
    <location>
        <begin position="64"/>
        <end position="123"/>
    </location>
</feature>
<protein>
    <recommendedName>
        <fullName evidence="8">Homeobox domain-containing protein</fullName>
    </recommendedName>
</protein>
<organism evidence="9 10">
    <name type="scientific">Clytia hemisphaerica</name>
    <dbReference type="NCBI Taxonomy" id="252671"/>
    <lineage>
        <taxon>Eukaryota</taxon>
        <taxon>Metazoa</taxon>
        <taxon>Cnidaria</taxon>
        <taxon>Hydrozoa</taxon>
        <taxon>Hydroidolina</taxon>
        <taxon>Leptothecata</taxon>
        <taxon>Obeliida</taxon>
        <taxon>Clytiidae</taxon>
        <taxon>Clytia</taxon>
    </lineage>
</organism>
<evidence type="ECO:0000256" key="6">
    <source>
        <dbReference type="RuleBase" id="RU000682"/>
    </source>
</evidence>
<dbReference type="GO" id="GO:0000978">
    <property type="term" value="F:RNA polymerase II cis-regulatory region sequence-specific DNA binding"/>
    <property type="evidence" value="ECO:0007669"/>
    <property type="project" value="TreeGrafter"/>
</dbReference>
<evidence type="ECO:0000256" key="4">
    <source>
        <dbReference type="ARBA" id="ARBA00023242"/>
    </source>
</evidence>
<dbReference type="InterPro" id="IPR050394">
    <property type="entry name" value="Homeobox_NK-like"/>
</dbReference>
<dbReference type="OrthoDB" id="6159439at2759"/>
<keyword evidence="10" id="KW-1185">Reference proteome</keyword>
<dbReference type="RefSeq" id="XP_066930674.1">
    <property type="nucleotide sequence ID" value="XM_067074573.1"/>
</dbReference>
<dbReference type="PANTHER" id="PTHR24340">
    <property type="entry name" value="HOMEOBOX PROTEIN NKX"/>
    <property type="match status" value="1"/>
</dbReference>
<name>A0A7M5U2D5_9CNID</name>
<dbReference type="GO" id="GO:0030154">
    <property type="term" value="P:cell differentiation"/>
    <property type="evidence" value="ECO:0007669"/>
    <property type="project" value="TreeGrafter"/>
</dbReference>
<feature type="region of interest" description="Disordered" evidence="7">
    <location>
        <begin position="140"/>
        <end position="233"/>
    </location>
</feature>
<evidence type="ECO:0000256" key="5">
    <source>
        <dbReference type="PROSITE-ProRule" id="PRU00108"/>
    </source>
</evidence>
<feature type="region of interest" description="Disordered" evidence="7">
    <location>
        <begin position="1"/>
        <end position="51"/>
    </location>
</feature>
<reference evidence="9" key="1">
    <citation type="submission" date="2021-01" db="UniProtKB">
        <authorList>
            <consortium name="EnsemblMetazoa"/>
        </authorList>
    </citation>
    <scope>IDENTIFICATION</scope>
</reference>
<feature type="compositionally biased region" description="Basic and acidic residues" evidence="7">
    <location>
        <begin position="9"/>
        <end position="25"/>
    </location>
</feature>
<accession>A0A7M5U2D5</accession>
<dbReference type="AlphaFoldDB" id="A0A7M5U2D5"/>
<dbReference type="Pfam" id="PF00046">
    <property type="entry name" value="Homeodomain"/>
    <property type="match status" value="1"/>
</dbReference>
<feature type="compositionally biased region" description="Basic and acidic residues" evidence="7">
    <location>
        <begin position="34"/>
        <end position="45"/>
    </location>
</feature>
<dbReference type="InterPro" id="IPR009057">
    <property type="entry name" value="Homeodomain-like_sf"/>
</dbReference>
<dbReference type="SUPFAM" id="SSF46689">
    <property type="entry name" value="Homeodomain-like"/>
    <property type="match status" value="1"/>
</dbReference>
<sequence length="287" mass="33634">MMSFLIENLLKDKSSERKDHDKSRDQLTPPATPTKDDSSRPKLEDLSDIELSSVDEDDLQDSYSKKRRILFTRQQTWELERIFRQQPYLSSPEREVLAKKINLTPTQIKIWFQNHRYKMKKYMKDMIQQAEYEWQKQKNDRYNPMHSPHRKLSASSPPYHNPHRSSYYSRPSYLSTPPSFHRPRPYPPRSSISDYTPSSSISSYPSTPSTPQESPRKSPYWSSSSSCPPSLSLSTSTDKLVFNFKKDDLYKHSPTNSLRSSVHSSFGPHEHLKKKWCSCCPPNIERP</sequence>
<evidence type="ECO:0000256" key="3">
    <source>
        <dbReference type="ARBA" id="ARBA00023155"/>
    </source>
</evidence>
<proteinExistence type="predicted"/>
<dbReference type="InterPro" id="IPR017970">
    <property type="entry name" value="Homeobox_CS"/>
</dbReference>
<feature type="compositionally biased region" description="Low complexity" evidence="7">
    <location>
        <begin position="189"/>
        <end position="233"/>
    </location>
</feature>
<evidence type="ECO:0000313" key="10">
    <source>
        <dbReference type="Proteomes" id="UP000594262"/>
    </source>
</evidence>